<reference evidence="2" key="2">
    <citation type="submission" date="2020-09" db="EMBL/GenBank/DDBJ databases">
        <authorList>
            <person name="Sun Q."/>
            <person name="Kim S."/>
        </authorList>
    </citation>
    <scope>NUCLEOTIDE SEQUENCE</scope>
    <source>
        <strain evidence="2">KCTC 23224</strain>
    </source>
</reference>
<keyword evidence="1" id="KW-0472">Membrane</keyword>
<comment type="caution">
    <text evidence="2">The sequence shown here is derived from an EMBL/GenBank/DDBJ whole genome shotgun (WGS) entry which is preliminary data.</text>
</comment>
<feature type="transmembrane region" description="Helical" evidence="1">
    <location>
        <begin position="165"/>
        <end position="187"/>
    </location>
</feature>
<keyword evidence="1" id="KW-0812">Transmembrane</keyword>
<keyword evidence="1" id="KW-1133">Transmembrane helix</keyword>
<feature type="transmembrane region" description="Helical" evidence="1">
    <location>
        <begin position="109"/>
        <end position="128"/>
    </location>
</feature>
<feature type="transmembrane region" description="Helical" evidence="1">
    <location>
        <begin position="81"/>
        <end position="103"/>
    </location>
</feature>
<name>A0A8J3CUY7_9BACT</name>
<evidence type="ECO:0000313" key="2">
    <source>
        <dbReference type="EMBL" id="GHB30500.1"/>
    </source>
</evidence>
<dbReference type="AlphaFoldDB" id="A0A8J3CUY7"/>
<feature type="transmembrane region" description="Helical" evidence="1">
    <location>
        <begin position="237"/>
        <end position="253"/>
    </location>
</feature>
<gene>
    <name evidence="2" type="ORF">GCM10008106_09240</name>
</gene>
<feature type="transmembrane region" description="Helical" evidence="1">
    <location>
        <begin position="140"/>
        <end position="159"/>
    </location>
</feature>
<dbReference type="RefSeq" id="WP_189579291.1">
    <property type="nucleotide sequence ID" value="NZ_BMYF01000004.1"/>
</dbReference>
<feature type="transmembrane region" description="Helical" evidence="1">
    <location>
        <begin position="43"/>
        <end position="61"/>
    </location>
</feature>
<keyword evidence="3" id="KW-1185">Reference proteome</keyword>
<dbReference type="Proteomes" id="UP000642809">
    <property type="component" value="Unassembled WGS sequence"/>
</dbReference>
<evidence type="ECO:0008006" key="4">
    <source>
        <dbReference type="Google" id="ProtNLM"/>
    </source>
</evidence>
<proteinExistence type="predicted"/>
<feature type="transmembrane region" description="Helical" evidence="1">
    <location>
        <begin position="12"/>
        <end position="31"/>
    </location>
</feature>
<organism evidence="2 3">
    <name type="scientific">Mongoliitalea lutea</name>
    <dbReference type="NCBI Taxonomy" id="849756"/>
    <lineage>
        <taxon>Bacteria</taxon>
        <taxon>Pseudomonadati</taxon>
        <taxon>Bacteroidota</taxon>
        <taxon>Cytophagia</taxon>
        <taxon>Cytophagales</taxon>
        <taxon>Cyclobacteriaceae</taxon>
        <taxon>Mongoliitalea</taxon>
    </lineage>
</organism>
<evidence type="ECO:0000313" key="3">
    <source>
        <dbReference type="Proteomes" id="UP000642809"/>
    </source>
</evidence>
<feature type="transmembrane region" description="Helical" evidence="1">
    <location>
        <begin position="212"/>
        <end position="231"/>
    </location>
</feature>
<protein>
    <recommendedName>
        <fullName evidence="4">UbiA prenyltransferase family protein</fullName>
    </recommendedName>
</protein>
<reference evidence="2" key="1">
    <citation type="journal article" date="2014" name="Int. J. Syst. Evol. Microbiol.">
        <title>Complete genome sequence of Corynebacterium casei LMG S-19264T (=DSM 44701T), isolated from a smear-ripened cheese.</title>
        <authorList>
            <consortium name="US DOE Joint Genome Institute (JGI-PGF)"/>
            <person name="Walter F."/>
            <person name="Albersmeier A."/>
            <person name="Kalinowski J."/>
            <person name="Ruckert C."/>
        </authorList>
    </citation>
    <scope>NUCLEOTIDE SEQUENCE</scope>
    <source>
        <strain evidence="2">KCTC 23224</strain>
    </source>
</reference>
<sequence length="279" mass="31521">MNQGIFHRLWSLFSILSLDVVVGALAGMYFFGNVWDVVLAPEIYLLLGLAVWSVYTGDHLLDVRHASPMGFVSRHEFHRKYWKVLVLLMIVGVIVALGILISVPKTHFIIPYGLGLGLLIGIWYLLLTFKKDQVAHFKEFITAFVYTLGIALAPCVLALEDIQLVHISLILGYFLIAFANLVILSYFDRSYDDVHAFGSIGARLSEAQHKNLCFGLLYVIIGGLIVAMMVVFSYYRLFFGILLLIAVIHFRQFSASKEKNHARAVMEISFSLPWLLCLF</sequence>
<evidence type="ECO:0000256" key="1">
    <source>
        <dbReference type="SAM" id="Phobius"/>
    </source>
</evidence>
<dbReference type="EMBL" id="BMYF01000004">
    <property type="protein sequence ID" value="GHB30500.1"/>
    <property type="molecule type" value="Genomic_DNA"/>
</dbReference>
<accession>A0A8J3CUY7</accession>